<protein>
    <submittedName>
        <fullName evidence="2">Uncharacterized protein</fullName>
    </submittedName>
</protein>
<accession>A0A4S4M781</accession>
<keyword evidence="3" id="KW-1185">Reference proteome</keyword>
<dbReference type="AlphaFoldDB" id="A0A4S4M781"/>
<keyword evidence="1" id="KW-0732">Signal</keyword>
<dbReference type="Proteomes" id="UP000310158">
    <property type="component" value="Unassembled WGS sequence"/>
</dbReference>
<organism evidence="2 3">
    <name type="scientific">Bondarzewia mesenterica</name>
    <dbReference type="NCBI Taxonomy" id="1095465"/>
    <lineage>
        <taxon>Eukaryota</taxon>
        <taxon>Fungi</taxon>
        <taxon>Dikarya</taxon>
        <taxon>Basidiomycota</taxon>
        <taxon>Agaricomycotina</taxon>
        <taxon>Agaricomycetes</taxon>
        <taxon>Russulales</taxon>
        <taxon>Bondarzewiaceae</taxon>
        <taxon>Bondarzewia</taxon>
    </lineage>
</organism>
<name>A0A4S4M781_9AGAM</name>
<gene>
    <name evidence="2" type="ORF">EW146_g2329</name>
</gene>
<sequence length="376" mass="36499">MQFTTLKFLVLSISLSEALAAPARQWSSDCSTSTAQTLKETAQVAGTTILLNKPSATVSADPAATHVNINAPAATSSPSIIKLNRRQLTSTESGFTTSSTFSFGGIVPSFTTSAESAQSTFSFGGIVPSSSSTVASVANETASATFGASSAFVSGLTSILPSASALSSSSAVIASVVATSGVSAATSGAGASTVTATGNNGLPTVTILSTVTVTVTGAPGINSVATGLTAASASVQTGLSSVPFAGPSAITSTLSGTGLISASASFPTGVSSSVTQIGFSSTLTKSGVTSSIATQTGLSASPLPSSSNVIGVAEPSSKSPTAVTTIFLNSPSAIASATATILSTSAKDRFGLTSAAPAEATPSTSFDLSQLITASL</sequence>
<feature type="signal peptide" evidence="1">
    <location>
        <begin position="1"/>
        <end position="20"/>
    </location>
</feature>
<evidence type="ECO:0000313" key="3">
    <source>
        <dbReference type="Proteomes" id="UP000310158"/>
    </source>
</evidence>
<reference evidence="2 3" key="1">
    <citation type="submission" date="2019-02" db="EMBL/GenBank/DDBJ databases">
        <title>Genome sequencing of the rare red list fungi Bondarzewia mesenterica.</title>
        <authorList>
            <person name="Buettner E."/>
            <person name="Kellner H."/>
        </authorList>
    </citation>
    <scope>NUCLEOTIDE SEQUENCE [LARGE SCALE GENOMIC DNA]</scope>
    <source>
        <strain evidence="2 3">DSM 108281</strain>
    </source>
</reference>
<feature type="chain" id="PRO_5020970285" evidence="1">
    <location>
        <begin position="21"/>
        <end position="376"/>
    </location>
</feature>
<proteinExistence type="predicted"/>
<comment type="caution">
    <text evidence="2">The sequence shown here is derived from an EMBL/GenBank/DDBJ whole genome shotgun (WGS) entry which is preliminary data.</text>
</comment>
<dbReference type="EMBL" id="SGPL01000067">
    <property type="protein sequence ID" value="THH18710.1"/>
    <property type="molecule type" value="Genomic_DNA"/>
</dbReference>
<evidence type="ECO:0000256" key="1">
    <source>
        <dbReference type="SAM" id="SignalP"/>
    </source>
</evidence>
<evidence type="ECO:0000313" key="2">
    <source>
        <dbReference type="EMBL" id="THH18710.1"/>
    </source>
</evidence>